<name>A0A809RGF6_9PROT</name>
<keyword evidence="3 5" id="KW-0732">Signal</keyword>
<dbReference type="InterPro" id="IPR011659">
    <property type="entry name" value="WD40"/>
</dbReference>
<protein>
    <recommendedName>
        <fullName evidence="5">Tol-Pal system protein TolB</fullName>
    </recommendedName>
</protein>
<evidence type="ECO:0000256" key="1">
    <source>
        <dbReference type="ARBA" id="ARBA00004418"/>
    </source>
</evidence>
<evidence type="ECO:0000256" key="2">
    <source>
        <dbReference type="ARBA" id="ARBA00009820"/>
    </source>
</evidence>
<dbReference type="InterPro" id="IPR014167">
    <property type="entry name" value="Tol-Pal_TolB"/>
</dbReference>
<evidence type="ECO:0000256" key="4">
    <source>
        <dbReference type="ARBA" id="ARBA00022764"/>
    </source>
</evidence>
<dbReference type="RefSeq" id="WP_162083933.1">
    <property type="nucleotide sequence ID" value="NZ_AP021881.1"/>
</dbReference>
<dbReference type="GO" id="GO:0042597">
    <property type="term" value="C:periplasmic space"/>
    <property type="evidence" value="ECO:0007669"/>
    <property type="project" value="UniProtKB-SubCell"/>
</dbReference>
<evidence type="ECO:0000256" key="5">
    <source>
        <dbReference type="HAMAP-Rule" id="MF_00671"/>
    </source>
</evidence>
<keyword evidence="4 5" id="KW-0574">Periplasm</keyword>
<comment type="similarity">
    <text evidence="2 5">Belongs to the TolB family.</text>
</comment>
<dbReference type="Gene3D" id="2.120.10.30">
    <property type="entry name" value="TolB, C-terminal domain"/>
    <property type="match status" value="1"/>
</dbReference>
<dbReference type="HAMAP" id="MF_00671">
    <property type="entry name" value="TolB"/>
    <property type="match status" value="1"/>
</dbReference>
<dbReference type="PANTHER" id="PTHR36842:SF1">
    <property type="entry name" value="PROTEIN TOLB"/>
    <property type="match status" value="1"/>
</dbReference>
<dbReference type="Gene3D" id="3.40.50.10070">
    <property type="entry name" value="TolB, N-terminal domain"/>
    <property type="match status" value="1"/>
</dbReference>
<dbReference type="KEGG" id="sniv:SFSGTM_06620"/>
<comment type="subcellular location">
    <subcellularLocation>
        <location evidence="1 5">Periplasm</location>
    </subcellularLocation>
</comment>
<accession>A0A809RGF6</accession>
<dbReference type="PANTHER" id="PTHR36842">
    <property type="entry name" value="PROTEIN TOLB HOMOLOG"/>
    <property type="match status" value="1"/>
</dbReference>
<dbReference type="Pfam" id="PF07676">
    <property type="entry name" value="PD40"/>
    <property type="match status" value="5"/>
</dbReference>
<dbReference type="EMBL" id="AP021881">
    <property type="protein sequence ID" value="BBO99953.1"/>
    <property type="molecule type" value="Genomic_DNA"/>
</dbReference>
<dbReference type="Proteomes" id="UP000463939">
    <property type="component" value="Chromosome"/>
</dbReference>
<evidence type="ECO:0000256" key="3">
    <source>
        <dbReference type="ARBA" id="ARBA00022729"/>
    </source>
</evidence>
<keyword evidence="8" id="KW-1185">Reference proteome</keyword>
<dbReference type="InterPro" id="IPR007195">
    <property type="entry name" value="TolB_N"/>
</dbReference>
<dbReference type="SUPFAM" id="SSF52964">
    <property type="entry name" value="TolB, N-terminal domain"/>
    <property type="match status" value="1"/>
</dbReference>
<feature type="chain" id="PRO_5033186639" description="Tol-Pal system protein TolB" evidence="5">
    <location>
        <begin position="22"/>
        <end position="422"/>
    </location>
</feature>
<organism evidence="7 8">
    <name type="scientific">Sulfuriferula nivalis</name>
    <dbReference type="NCBI Taxonomy" id="2675298"/>
    <lineage>
        <taxon>Bacteria</taxon>
        <taxon>Pseudomonadati</taxon>
        <taxon>Pseudomonadota</taxon>
        <taxon>Betaproteobacteria</taxon>
        <taxon>Nitrosomonadales</taxon>
        <taxon>Sulfuricellaceae</taxon>
        <taxon>Sulfuriferula</taxon>
    </lineage>
</organism>
<comment type="subunit">
    <text evidence="5">The Tol-Pal system is composed of five core proteins: the inner membrane proteins TolA, TolQ and TolR, the periplasmic protein TolB and the outer membrane protein Pal. They form a network linking the inner and outer membranes and the peptidoglycan layer.</text>
</comment>
<evidence type="ECO:0000313" key="7">
    <source>
        <dbReference type="EMBL" id="BBO99953.1"/>
    </source>
</evidence>
<dbReference type="GO" id="GO:0017038">
    <property type="term" value="P:protein import"/>
    <property type="evidence" value="ECO:0007669"/>
    <property type="project" value="InterPro"/>
</dbReference>
<feature type="domain" description="TolB N-terminal" evidence="6">
    <location>
        <begin position="24"/>
        <end position="125"/>
    </location>
</feature>
<reference evidence="8" key="1">
    <citation type="submission" date="2019-11" db="EMBL/GenBank/DDBJ databases">
        <title>Isolation and characterization of a novel species in the genus Sulfuriferula.</title>
        <authorList>
            <person name="Mochizuki J."/>
            <person name="Kojima H."/>
            <person name="Fukui M."/>
        </authorList>
    </citation>
    <scope>NUCLEOTIDE SEQUENCE [LARGE SCALE GENOMIC DNA]</scope>
    <source>
        <strain evidence="8">SGTM</strain>
    </source>
</reference>
<dbReference type="NCBIfam" id="TIGR02800">
    <property type="entry name" value="propeller_TolB"/>
    <property type="match status" value="1"/>
</dbReference>
<gene>
    <name evidence="5 7" type="primary">tolB</name>
    <name evidence="7" type="ORF">SFSGTM_06620</name>
</gene>
<feature type="signal peptide" evidence="5">
    <location>
        <begin position="1"/>
        <end position="21"/>
    </location>
</feature>
<evidence type="ECO:0000313" key="8">
    <source>
        <dbReference type="Proteomes" id="UP000463939"/>
    </source>
</evidence>
<dbReference type="SUPFAM" id="SSF69304">
    <property type="entry name" value="Tricorn protease N-terminal domain"/>
    <property type="match status" value="1"/>
</dbReference>
<keyword evidence="5" id="KW-0132">Cell division</keyword>
<sequence length="422" mass="45161" precursor="true">MQLIKRVVSLMLLCLPLVSHAAMTIEIIGGAASKIPVAISPFAGAGTAYQTITDVVSADLARTGELNLINVADVTPPITDPGDPRFGLAQQRGADAIVLGQVNVLPNAQIEVKFRLMDAVKKTQLAGYSYTTDIKQLRVIGHKIADVVYEKLIGVPGIFSTHIAYVLKQGKRYELQVADADGQNAQTVLKSTEPLISPAWSPDGSKIAYVSFEAKKPVIYVQSMTNGARHILANFKGSNSAPAWSPDGSKLALVLTRDNNGSQLYVMNADGSGLQRLTFGGGIDTEPTWSPDGRTLLFTSDRGGSPQIYQMPASGGAAKRVTFEGNYNVSPSWSPDAKRVAFVQRSEGRFRIAVQDLATGQVQVLTDTNLDESPSFAANGKMIVYATEINGHGVLAAVSSDGRTQVRLSDRAGDMREPSWGR</sequence>
<comment type="function">
    <text evidence="5">Part of the Tol-Pal system, which plays a role in outer membrane invagination during cell division and is important for maintaining outer membrane integrity.</text>
</comment>
<dbReference type="AlphaFoldDB" id="A0A809RGF6"/>
<dbReference type="GO" id="GO:0051301">
    <property type="term" value="P:cell division"/>
    <property type="evidence" value="ECO:0007669"/>
    <property type="project" value="UniProtKB-UniRule"/>
</dbReference>
<dbReference type="InterPro" id="IPR011042">
    <property type="entry name" value="6-blade_b-propeller_TolB-like"/>
</dbReference>
<proteinExistence type="inferred from homology"/>
<keyword evidence="5" id="KW-0131">Cell cycle</keyword>
<evidence type="ECO:0000259" key="6">
    <source>
        <dbReference type="Pfam" id="PF04052"/>
    </source>
</evidence>
<dbReference type="Pfam" id="PF04052">
    <property type="entry name" value="TolB_N"/>
    <property type="match status" value="1"/>
</dbReference>